<dbReference type="AlphaFoldDB" id="A0A1M6MU62"/>
<reference evidence="2" key="1">
    <citation type="submission" date="2016-11" db="EMBL/GenBank/DDBJ databases">
        <authorList>
            <person name="Varghese N."/>
            <person name="Submissions S."/>
        </authorList>
    </citation>
    <scope>NUCLEOTIDE SEQUENCE [LARGE SCALE GENOMIC DNA]</scope>
    <source>
        <strain evidence="2">DSM 17957</strain>
    </source>
</reference>
<accession>A0A1M6MU62</accession>
<organism evidence="1 2">
    <name type="scientific">Geosporobacter subterraneus DSM 17957</name>
    <dbReference type="NCBI Taxonomy" id="1121919"/>
    <lineage>
        <taxon>Bacteria</taxon>
        <taxon>Bacillati</taxon>
        <taxon>Bacillota</taxon>
        <taxon>Clostridia</taxon>
        <taxon>Peptostreptococcales</taxon>
        <taxon>Thermotaleaceae</taxon>
        <taxon>Geosporobacter</taxon>
    </lineage>
</organism>
<dbReference type="OrthoDB" id="4956084at2"/>
<gene>
    <name evidence="1" type="ORF">SAMN02745975_03099</name>
</gene>
<evidence type="ECO:0000313" key="1">
    <source>
        <dbReference type="EMBL" id="SHJ87048.1"/>
    </source>
</evidence>
<dbReference type="Pfam" id="PF05717">
    <property type="entry name" value="TnpB_IS66"/>
    <property type="match status" value="1"/>
</dbReference>
<dbReference type="NCBIfam" id="NF033819">
    <property type="entry name" value="IS66_TnpB"/>
    <property type="match status" value="1"/>
</dbReference>
<proteinExistence type="predicted"/>
<dbReference type="PANTHER" id="PTHR36455:SF1">
    <property type="entry name" value="BLR8292 PROTEIN"/>
    <property type="match status" value="1"/>
</dbReference>
<evidence type="ECO:0000313" key="2">
    <source>
        <dbReference type="Proteomes" id="UP000184536"/>
    </source>
</evidence>
<dbReference type="STRING" id="1121919.SAMN02745975_03099"/>
<sequence length="124" mass="14427">MLDLFAEDAAHIYIACGTTDFRKQIDGLAAIVNLQFNLDPFSDRCAFIFCNKRKTVIKVLRYDKNGFVLDSKKLLEGMKFQWPKSPSEEKEITFQQLEWLLQGLSMEQKKAHHPVEMHAKKNCF</sequence>
<dbReference type="Proteomes" id="UP000184536">
    <property type="component" value="Unassembled WGS sequence"/>
</dbReference>
<keyword evidence="2" id="KW-1185">Reference proteome</keyword>
<dbReference type="EMBL" id="FQZV01000048">
    <property type="protein sequence ID" value="SHJ87048.1"/>
    <property type="molecule type" value="Genomic_DNA"/>
</dbReference>
<dbReference type="InterPro" id="IPR008878">
    <property type="entry name" value="Transposase_IS66_Orf2"/>
</dbReference>
<name>A0A1M6MU62_9FIRM</name>
<protein>
    <submittedName>
        <fullName evidence="1">Transposase</fullName>
    </submittedName>
</protein>
<dbReference type="RefSeq" id="WP_110942138.1">
    <property type="nucleotide sequence ID" value="NZ_FQZV01000048.1"/>
</dbReference>
<dbReference type="PANTHER" id="PTHR36455">
    <property type="match status" value="1"/>
</dbReference>